<accession>A0A501W870</accession>
<dbReference type="InterPro" id="IPR036942">
    <property type="entry name" value="Beta-barrel_TonB_sf"/>
</dbReference>
<comment type="subcellular location">
    <subcellularLocation>
        <location evidence="1">Cell outer membrane</location>
    </subcellularLocation>
</comment>
<dbReference type="Gene3D" id="2.40.170.20">
    <property type="entry name" value="TonB-dependent receptor, beta-barrel domain"/>
    <property type="match status" value="1"/>
</dbReference>
<dbReference type="SUPFAM" id="SSF56935">
    <property type="entry name" value="Porins"/>
    <property type="match status" value="1"/>
</dbReference>
<dbReference type="PANTHER" id="PTHR40980">
    <property type="entry name" value="PLUG DOMAIN-CONTAINING PROTEIN"/>
    <property type="match status" value="1"/>
</dbReference>
<organism evidence="6 7">
    <name type="scientific">Pontibacter mangrovi</name>
    <dbReference type="NCBI Taxonomy" id="2589816"/>
    <lineage>
        <taxon>Bacteria</taxon>
        <taxon>Pseudomonadati</taxon>
        <taxon>Bacteroidota</taxon>
        <taxon>Cytophagia</taxon>
        <taxon>Cytophagales</taxon>
        <taxon>Hymenobacteraceae</taxon>
        <taxon>Pontibacter</taxon>
    </lineage>
</organism>
<dbReference type="GO" id="GO:0009279">
    <property type="term" value="C:cell outer membrane"/>
    <property type="evidence" value="ECO:0007669"/>
    <property type="project" value="UniProtKB-SubCell"/>
</dbReference>
<reference evidence="6 7" key="1">
    <citation type="submission" date="2019-06" db="EMBL/GenBank/DDBJ databases">
        <title>A novel bacterium of genus Pontibacter, isolated from marine sediment.</title>
        <authorList>
            <person name="Huang H."/>
            <person name="Mo K."/>
            <person name="Hu Y."/>
        </authorList>
    </citation>
    <scope>NUCLEOTIDE SEQUENCE [LARGE SCALE GENOMIC DNA]</scope>
    <source>
        <strain evidence="6 7">HB172049</strain>
    </source>
</reference>
<name>A0A501W870_9BACT</name>
<evidence type="ECO:0000313" key="6">
    <source>
        <dbReference type="EMBL" id="TPE43017.1"/>
    </source>
</evidence>
<dbReference type="InterPro" id="IPR041700">
    <property type="entry name" value="OMP_b-brl_3"/>
</dbReference>
<keyword evidence="2" id="KW-0472">Membrane</keyword>
<dbReference type="Gene3D" id="2.170.130.10">
    <property type="entry name" value="TonB-dependent receptor, plug domain"/>
    <property type="match status" value="1"/>
</dbReference>
<dbReference type="Gene3D" id="2.60.40.1120">
    <property type="entry name" value="Carboxypeptidase-like, regulatory domain"/>
    <property type="match status" value="1"/>
</dbReference>
<evidence type="ECO:0000313" key="7">
    <source>
        <dbReference type="Proteomes" id="UP000316727"/>
    </source>
</evidence>
<dbReference type="Pfam" id="PF13620">
    <property type="entry name" value="CarboxypepD_reg"/>
    <property type="match status" value="1"/>
</dbReference>
<dbReference type="RefSeq" id="WP_140622430.1">
    <property type="nucleotide sequence ID" value="NZ_VFRQ01000008.1"/>
</dbReference>
<feature type="chain" id="PRO_5021282304" evidence="4">
    <location>
        <begin position="22"/>
        <end position="812"/>
    </location>
</feature>
<dbReference type="EMBL" id="VFRQ01000008">
    <property type="protein sequence ID" value="TPE43017.1"/>
    <property type="molecule type" value="Genomic_DNA"/>
</dbReference>
<keyword evidence="7" id="KW-1185">Reference proteome</keyword>
<proteinExistence type="predicted"/>
<dbReference type="InterPro" id="IPR008969">
    <property type="entry name" value="CarboxyPept-like_regulatory"/>
</dbReference>
<protein>
    <submittedName>
        <fullName evidence="6">TonB-dependent receptor</fullName>
    </submittedName>
</protein>
<keyword evidence="6" id="KW-0675">Receptor</keyword>
<feature type="signal peptide" evidence="4">
    <location>
        <begin position="1"/>
        <end position="21"/>
    </location>
</feature>
<feature type="domain" description="Outer membrane protein beta-barrel" evidence="5">
    <location>
        <begin position="383"/>
        <end position="786"/>
    </location>
</feature>
<gene>
    <name evidence="6" type="ORF">FJM65_15330</name>
</gene>
<evidence type="ECO:0000256" key="3">
    <source>
        <dbReference type="ARBA" id="ARBA00023237"/>
    </source>
</evidence>
<comment type="caution">
    <text evidence="6">The sequence shown here is derived from an EMBL/GenBank/DDBJ whole genome shotgun (WGS) entry which is preliminary data.</text>
</comment>
<sequence length="812" mass="91169">MKRFYVYLAILFFLCSSHTFAQSGGMLTGTVQDDQEQPLGFANVAVLEAATAKVVTGAIADMDGNFQIMTPAKGKYLLKLTALGYVELQTPAFDVTAANFSKDFGKLQLKQDVKTLKEVQVQAMRPTVITEPDKMVVSVEGTALASGATAYEVLTKSPGVWVDQDGNIQLNGKSGVQMMINGKRSYLSGKELQTLLQGMSAENIKDLELITNPSAKFDAEGASGVININLKKAVDTGMNGSVYAGYQYNNVNTYTSGADMSYKSGKWNSFGSLDLARRKRYRDMEMKRIFLNPDGSTSKFDQTGREENERFEPSLRIGTDYDFNEKHSIGAMANVITNSTDFFFHTESYLRDPNVADDLFIDAMNKGEGTYSNGTFNLHYLGKLDTIGTTLSSDLDYVHISSHDKAGFDNQYFTLPATTPDSVQMLSNNNPTKYDIYSAKVDFTKPLSKKTKLELGAKASHVVSDNELLFYEEADTRKTLDPKRSNHFIYKENIYAAYANLNTSLGEKWTLQAGLRAEQTDSRGNSLTKNEKTDRNYLNLFPSVFLQQKVSDNYQIGYKYSRRINRPNYQALNPFIFYLDPYTSAQGNPQLRPQYTNSFEVTQTLKQTYNLILGYSITEDFIAEVPEQNPEDNTTVFQQQNVRNMKSARATLVAPIKVSNNWDVSNNIIVMYQEFTHPRNGEMVVNDQVTAIAQTTNNIMLPHGIRMEVGGSYQSPAVYGLYNVGEQWWVDAGLKRSFLDDKLTLSMNVTDIFRSRILKVDTELNGNVNAIEQYHGARGVRFNIRYRFNKGSEFESKKRNVNLDELNRTGGN</sequence>
<dbReference type="Pfam" id="PF14905">
    <property type="entry name" value="OMP_b-brl_3"/>
    <property type="match status" value="1"/>
</dbReference>
<dbReference type="PANTHER" id="PTHR40980:SF4">
    <property type="entry name" value="TONB-DEPENDENT RECEPTOR-LIKE BETA-BARREL DOMAIN-CONTAINING PROTEIN"/>
    <property type="match status" value="1"/>
</dbReference>
<evidence type="ECO:0000259" key="5">
    <source>
        <dbReference type="Pfam" id="PF14905"/>
    </source>
</evidence>
<evidence type="ECO:0000256" key="4">
    <source>
        <dbReference type="SAM" id="SignalP"/>
    </source>
</evidence>
<dbReference type="Proteomes" id="UP000316727">
    <property type="component" value="Unassembled WGS sequence"/>
</dbReference>
<keyword evidence="4" id="KW-0732">Signal</keyword>
<dbReference type="OrthoDB" id="905812at2"/>
<evidence type="ECO:0000256" key="2">
    <source>
        <dbReference type="ARBA" id="ARBA00023136"/>
    </source>
</evidence>
<evidence type="ECO:0000256" key="1">
    <source>
        <dbReference type="ARBA" id="ARBA00004442"/>
    </source>
</evidence>
<keyword evidence="3" id="KW-0998">Cell outer membrane</keyword>
<dbReference type="SUPFAM" id="SSF49464">
    <property type="entry name" value="Carboxypeptidase regulatory domain-like"/>
    <property type="match status" value="1"/>
</dbReference>
<dbReference type="InterPro" id="IPR037066">
    <property type="entry name" value="Plug_dom_sf"/>
</dbReference>
<dbReference type="AlphaFoldDB" id="A0A501W870"/>